<feature type="domain" description="Histidine kinase" evidence="4">
    <location>
        <begin position="671"/>
        <end position="843"/>
    </location>
</feature>
<dbReference type="SUPFAM" id="SSF55781">
    <property type="entry name" value="GAF domain-like"/>
    <property type="match status" value="3"/>
</dbReference>
<dbReference type="PANTHER" id="PTHR43065">
    <property type="entry name" value="SENSOR HISTIDINE KINASE"/>
    <property type="match status" value="1"/>
</dbReference>
<reference evidence="5" key="1">
    <citation type="submission" date="2019-12" db="EMBL/GenBank/DDBJ databases">
        <title>Novel species isolated from a subtropical stream in China.</title>
        <authorList>
            <person name="Lu H."/>
        </authorList>
    </citation>
    <scope>NUCLEOTIDE SEQUENCE [LARGE SCALE GENOMIC DNA]</scope>
    <source>
        <strain evidence="5">FT93W</strain>
    </source>
</reference>
<proteinExistence type="predicted"/>
<dbReference type="PROSITE" id="PS50109">
    <property type="entry name" value="HIS_KIN"/>
    <property type="match status" value="1"/>
</dbReference>
<dbReference type="Gene3D" id="3.30.450.40">
    <property type="match status" value="3"/>
</dbReference>
<dbReference type="Proteomes" id="UP000444316">
    <property type="component" value="Unassembled WGS sequence"/>
</dbReference>
<dbReference type="InterPro" id="IPR005467">
    <property type="entry name" value="His_kinase_dom"/>
</dbReference>
<dbReference type="Pfam" id="PF01590">
    <property type="entry name" value="GAF"/>
    <property type="match status" value="1"/>
</dbReference>
<name>A0A845I0Y0_9BURK</name>
<dbReference type="InterPro" id="IPR004358">
    <property type="entry name" value="Sig_transdc_His_kin-like_C"/>
</dbReference>
<gene>
    <name evidence="5" type="ORF">GTP23_10000</name>
</gene>
<dbReference type="Pfam" id="PF13185">
    <property type="entry name" value="GAF_2"/>
    <property type="match status" value="1"/>
</dbReference>
<dbReference type="GO" id="GO:0000155">
    <property type="term" value="F:phosphorelay sensor kinase activity"/>
    <property type="evidence" value="ECO:0007669"/>
    <property type="project" value="InterPro"/>
</dbReference>
<dbReference type="EMBL" id="WWCL01000002">
    <property type="protein sequence ID" value="MYN45381.1"/>
    <property type="molecule type" value="Genomic_DNA"/>
</dbReference>
<dbReference type="Gene3D" id="1.10.287.130">
    <property type="match status" value="1"/>
</dbReference>
<dbReference type="InterPro" id="IPR003594">
    <property type="entry name" value="HATPase_dom"/>
</dbReference>
<organism evidence="5 6">
    <name type="scientific">Duganella fentianensis</name>
    <dbReference type="NCBI Taxonomy" id="2692177"/>
    <lineage>
        <taxon>Bacteria</taxon>
        <taxon>Pseudomonadati</taxon>
        <taxon>Pseudomonadota</taxon>
        <taxon>Betaproteobacteria</taxon>
        <taxon>Burkholderiales</taxon>
        <taxon>Oxalobacteraceae</taxon>
        <taxon>Telluria group</taxon>
        <taxon>Duganella</taxon>
    </lineage>
</organism>
<dbReference type="RefSeq" id="WP_161035016.1">
    <property type="nucleotide sequence ID" value="NZ_WWCL01000002.1"/>
</dbReference>
<dbReference type="InterPro" id="IPR003661">
    <property type="entry name" value="HisK_dim/P_dom"/>
</dbReference>
<dbReference type="SMART" id="SM00387">
    <property type="entry name" value="HATPase_c"/>
    <property type="match status" value="1"/>
</dbReference>
<dbReference type="InterPro" id="IPR036097">
    <property type="entry name" value="HisK_dim/P_sf"/>
</dbReference>
<protein>
    <recommendedName>
        <fullName evidence="2">histidine kinase</fullName>
        <ecNumber evidence="2">2.7.13.3</ecNumber>
    </recommendedName>
</protein>
<dbReference type="PRINTS" id="PR00344">
    <property type="entry name" value="BCTRLSENSOR"/>
</dbReference>
<evidence type="ECO:0000256" key="2">
    <source>
        <dbReference type="ARBA" id="ARBA00012438"/>
    </source>
</evidence>
<dbReference type="InterPro" id="IPR003018">
    <property type="entry name" value="GAF"/>
</dbReference>
<dbReference type="SMART" id="SM00065">
    <property type="entry name" value="GAF"/>
    <property type="match status" value="3"/>
</dbReference>
<evidence type="ECO:0000313" key="6">
    <source>
        <dbReference type="Proteomes" id="UP000444316"/>
    </source>
</evidence>
<comment type="catalytic activity">
    <reaction evidence="1">
        <text>ATP + protein L-histidine = ADP + protein N-phospho-L-histidine.</text>
        <dbReference type="EC" id="2.7.13.3"/>
    </reaction>
</comment>
<evidence type="ECO:0000256" key="3">
    <source>
        <dbReference type="ARBA" id="ARBA00022553"/>
    </source>
</evidence>
<dbReference type="Pfam" id="PF02518">
    <property type="entry name" value="HATPase_c"/>
    <property type="match status" value="1"/>
</dbReference>
<evidence type="ECO:0000313" key="5">
    <source>
        <dbReference type="EMBL" id="MYN45381.1"/>
    </source>
</evidence>
<accession>A0A845I0Y0</accession>
<sequence>MNDTSAKRAPRQSFQREAELAIINDVQTALVARLQLHDICDIVGEKIKRIFDAQVVMIALLDDKGEQLYMPYAIERDERLPPTSIGVFGFRKHVIETKQALLFNENIAQASIEYGNPVAIRGDMARSAAFIPMIIGDRVTGVVTLQHLDLEFAFSSADVTLLKTVTSTLAVALENARLFDETQRLLKLSQDRTSDLLMLNQMQTALANRQREQNIYDIVGEQIHAIFDAQSVDIALYDRARDCFDFPFSIERNVRYPKISLNNVGFRKHVLETGKPLLINENLAALVAQYGNPVVIYGEIPKAVLFVPLMVREQAVGVISLQNLDRENVFTAADVTLLCTLANSLTGALDNARLFDETQSLLKLTQDRANDLEMIGSIGRQLTAHLEQGPLISALREHVQTLLEVQEFRLFRLAENRQTLDLALGWQNGSPLAAEQRQIRPGDPFERCLNEQAEVIIQSEHEGSSMYIPLMTGSRALGILHISCPGGAVYGERDAAILRSLCAYGAIALANSDALAALKQAQATIIQQEKMATLGQLVANVAHEVNTPIGAIKSSGQSIVGALEHTMVSLPRLFQLLDQSQQRLFMGLIQHARNVVCLLSTREERAVTRALTQTLEQQGVGNAREKAAMLVQLYAYEHTQDYLPLLCHPASDFIMSTAAAMSAIIRSADNINTAVERVAKIIFALKSYSRVDTSGTFCAIDLAESIETVLTIYHNQIKHGVEVVRQFEALDELLGLPDELNQVWTNLIHNALQAMQGNGTLTIQIGRREQHAVVAISDTGCGIPPELRERIFEAFFTTKPPGEGSGLGLDIVKKIIAKHNGEISVSSEVGVGTTFTVALPLAAHAEALA</sequence>
<dbReference type="Gene3D" id="3.30.565.10">
    <property type="entry name" value="Histidine kinase-like ATPase, C-terminal domain"/>
    <property type="match status" value="1"/>
</dbReference>
<dbReference type="EC" id="2.7.13.3" evidence="2"/>
<dbReference type="SUPFAM" id="SSF47384">
    <property type="entry name" value="Homodimeric domain of signal transducing histidine kinase"/>
    <property type="match status" value="1"/>
</dbReference>
<dbReference type="InterPro" id="IPR029016">
    <property type="entry name" value="GAF-like_dom_sf"/>
</dbReference>
<evidence type="ECO:0000259" key="4">
    <source>
        <dbReference type="PROSITE" id="PS50109"/>
    </source>
</evidence>
<dbReference type="PANTHER" id="PTHR43065:SF48">
    <property type="entry name" value="HISTIDINE KINASE"/>
    <property type="match status" value="1"/>
</dbReference>
<dbReference type="SUPFAM" id="SSF55874">
    <property type="entry name" value="ATPase domain of HSP90 chaperone/DNA topoisomerase II/histidine kinase"/>
    <property type="match status" value="1"/>
</dbReference>
<dbReference type="InterPro" id="IPR036890">
    <property type="entry name" value="HATPase_C_sf"/>
</dbReference>
<comment type="caution">
    <text evidence="5">The sequence shown here is derived from an EMBL/GenBank/DDBJ whole genome shotgun (WGS) entry which is preliminary data.</text>
</comment>
<evidence type="ECO:0000256" key="1">
    <source>
        <dbReference type="ARBA" id="ARBA00000085"/>
    </source>
</evidence>
<dbReference type="Pfam" id="PF13492">
    <property type="entry name" value="GAF_3"/>
    <property type="match status" value="1"/>
</dbReference>
<dbReference type="AlphaFoldDB" id="A0A845I0Y0"/>
<keyword evidence="3" id="KW-0597">Phosphoprotein</keyword>
<dbReference type="CDD" id="cd00082">
    <property type="entry name" value="HisKA"/>
    <property type="match status" value="1"/>
</dbReference>
<keyword evidence="6" id="KW-1185">Reference proteome</keyword>